<gene>
    <name evidence="2" type="ORF">I6I53_15570</name>
    <name evidence="3" type="ORF">LSO58_11635</name>
</gene>
<dbReference type="Proteomes" id="UP001164081">
    <property type="component" value="Chromosome"/>
</dbReference>
<evidence type="ECO:0000313" key="3">
    <source>
        <dbReference type="EMBL" id="UYF74492.1"/>
    </source>
</evidence>
<dbReference type="EMBL" id="CP089044">
    <property type="protein sequence ID" value="UYF74492.1"/>
    <property type="molecule type" value="Genomic_DNA"/>
</dbReference>
<name>A0A7T9UI82_9GAMM</name>
<organism evidence="2 4">
    <name type="scientific">Acinetobacter ursingii</name>
    <dbReference type="NCBI Taxonomy" id="108980"/>
    <lineage>
        <taxon>Bacteria</taxon>
        <taxon>Pseudomonadati</taxon>
        <taxon>Pseudomonadota</taxon>
        <taxon>Gammaproteobacteria</taxon>
        <taxon>Moraxellales</taxon>
        <taxon>Moraxellaceae</taxon>
        <taxon>Acinetobacter</taxon>
    </lineage>
</organism>
<dbReference type="Proteomes" id="UP000595320">
    <property type="component" value="Chromosome"/>
</dbReference>
<evidence type="ECO:0000313" key="4">
    <source>
        <dbReference type="Proteomes" id="UP000595320"/>
    </source>
</evidence>
<proteinExistence type="predicted"/>
<keyword evidence="1" id="KW-0812">Transmembrane</keyword>
<reference evidence="3" key="2">
    <citation type="journal article" date="2022" name="J Glob Antimicrob Resist">
        <title>Comparative analysis of IMP-4- and OXA-58-containing plasmids of three carbapenemase-producing Acinetobacter ursingii strains in the Netherlands.</title>
        <authorList>
            <person name="Hendrickx A.P.A."/>
            <person name="Schade R.P."/>
            <person name="Landman F."/>
            <person name="Bosch T."/>
            <person name="Schouls L.M."/>
            <person name="van Dijk K."/>
        </authorList>
    </citation>
    <scope>NUCLEOTIDE SEQUENCE</scope>
    <source>
        <strain evidence="3">RIVM_C010761</strain>
    </source>
</reference>
<accession>A0A7T9UI82</accession>
<reference evidence="2 4" key="1">
    <citation type="submission" date="2021-01" db="EMBL/GenBank/DDBJ databases">
        <title>FDA dAtabase for Regulatory Grade micrObial Sequences (FDA-ARGOS): Supporting development and validation of Infectious Disease Dx tests.</title>
        <authorList>
            <person name="Sproer C."/>
            <person name="Gronow S."/>
            <person name="Severitt S."/>
            <person name="Schroder I."/>
            <person name="Tallon L."/>
            <person name="Sadzewicz L."/>
            <person name="Zhao X."/>
            <person name="Boylan J."/>
            <person name="Ott S."/>
            <person name="Bowen H."/>
            <person name="Vavikolanu K."/>
            <person name="Mehta A."/>
            <person name="Aluvathingal J."/>
            <person name="Nadendla S."/>
            <person name="Lowell S."/>
            <person name="Myers T."/>
            <person name="Yan Y."/>
            <person name="Sichtig H."/>
        </authorList>
    </citation>
    <scope>NUCLEOTIDE SEQUENCE [LARGE SCALE GENOMIC DNA]</scope>
    <source>
        <strain evidence="2 4">FDAARGOS_1096</strain>
    </source>
</reference>
<dbReference type="RefSeq" id="WP_010588743.1">
    <property type="nucleotide sequence ID" value="NZ_AP018824.1"/>
</dbReference>
<keyword evidence="1" id="KW-0472">Membrane</keyword>
<evidence type="ECO:0000256" key="1">
    <source>
        <dbReference type="SAM" id="Phobius"/>
    </source>
</evidence>
<dbReference type="EMBL" id="CP068176">
    <property type="protein sequence ID" value="QQT86257.1"/>
    <property type="molecule type" value="Genomic_DNA"/>
</dbReference>
<feature type="transmembrane region" description="Helical" evidence="1">
    <location>
        <begin position="42"/>
        <end position="63"/>
    </location>
</feature>
<keyword evidence="1" id="KW-1133">Transmembrane helix</keyword>
<protein>
    <submittedName>
        <fullName evidence="2">Uncharacterized protein</fullName>
    </submittedName>
</protein>
<evidence type="ECO:0000313" key="2">
    <source>
        <dbReference type="EMBL" id="QQT86257.1"/>
    </source>
</evidence>
<dbReference type="AlphaFoldDB" id="A0A7T9UI82"/>
<sequence length="81" mass="9364">MKKRMEQWTLTDRFVFAGCYGLLGLVFGFLIALSMAKYLDTGFSSSTIILVISLTCTLMGFFAPDTASRCLNRLWLWFKYW</sequence>
<dbReference type="GeneID" id="66211926"/>
<feature type="transmembrane region" description="Helical" evidence="1">
    <location>
        <begin position="14"/>
        <end position="36"/>
    </location>
</feature>